<evidence type="ECO:0000256" key="2">
    <source>
        <dbReference type="SAM" id="SignalP"/>
    </source>
</evidence>
<keyword evidence="2" id="KW-0732">Signal</keyword>
<dbReference type="InterPro" id="IPR010816">
    <property type="entry name" value="Het-C"/>
</dbReference>
<protein>
    <recommendedName>
        <fullName evidence="5">Nima-interacting protein</fullName>
    </recommendedName>
</protein>
<feature type="compositionally biased region" description="Basic and acidic residues" evidence="1">
    <location>
        <begin position="755"/>
        <end position="798"/>
    </location>
</feature>
<feature type="compositionally biased region" description="Basic and acidic residues" evidence="1">
    <location>
        <begin position="806"/>
        <end position="819"/>
    </location>
</feature>
<feature type="region of interest" description="Disordered" evidence="1">
    <location>
        <begin position="705"/>
        <end position="930"/>
    </location>
</feature>
<accession>A0ABR3XVC5</accession>
<dbReference type="Proteomes" id="UP001586593">
    <property type="component" value="Unassembled WGS sequence"/>
</dbReference>
<dbReference type="PANTHER" id="PTHR14905:SF11">
    <property type="entry name" value="TINC (EUROFUNG)"/>
    <property type="match status" value="1"/>
</dbReference>
<dbReference type="PANTHER" id="PTHR14905">
    <property type="entry name" value="NG37"/>
    <property type="match status" value="1"/>
</dbReference>
<dbReference type="EMBL" id="JAZHXJ010000037">
    <property type="protein sequence ID" value="KAL1879966.1"/>
    <property type="molecule type" value="Genomic_DNA"/>
</dbReference>
<reference evidence="3 4" key="1">
    <citation type="journal article" date="2024" name="Commun. Biol.">
        <title>Comparative genomic analysis of thermophilic fungi reveals convergent evolutionary adaptations and gene losses.</title>
        <authorList>
            <person name="Steindorff A.S."/>
            <person name="Aguilar-Pontes M.V."/>
            <person name="Robinson A.J."/>
            <person name="Andreopoulos B."/>
            <person name="LaButti K."/>
            <person name="Kuo A."/>
            <person name="Mondo S."/>
            <person name="Riley R."/>
            <person name="Otillar R."/>
            <person name="Haridas S."/>
            <person name="Lipzen A."/>
            <person name="Grimwood J."/>
            <person name="Schmutz J."/>
            <person name="Clum A."/>
            <person name="Reid I.D."/>
            <person name="Moisan M.C."/>
            <person name="Butler G."/>
            <person name="Nguyen T.T.M."/>
            <person name="Dewar K."/>
            <person name="Conant G."/>
            <person name="Drula E."/>
            <person name="Henrissat B."/>
            <person name="Hansel C."/>
            <person name="Singer S."/>
            <person name="Hutchinson M.I."/>
            <person name="de Vries R.P."/>
            <person name="Natvig D.O."/>
            <person name="Powell A.J."/>
            <person name="Tsang A."/>
            <person name="Grigoriev I.V."/>
        </authorList>
    </citation>
    <scope>NUCLEOTIDE SEQUENCE [LARGE SCALE GENOMIC DNA]</scope>
    <source>
        <strain evidence="3 4">ATCC 24622</strain>
    </source>
</reference>
<organism evidence="3 4">
    <name type="scientific">Phialemonium thermophilum</name>
    <dbReference type="NCBI Taxonomy" id="223376"/>
    <lineage>
        <taxon>Eukaryota</taxon>
        <taxon>Fungi</taxon>
        <taxon>Dikarya</taxon>
        <taxon>Ascomycota</taxon>
        <taxon>Pezizomycotina</taxon>
        <taxon>Sordariomycetes</taxon>
        <taxon>Sordariomycetidae</taxon>
        <taxon>Cephalothecales</taxon>
        <taxon>Cephalothecaceae</taxon>
        <taxon>Phialemonium</taxon>
    </lineage>
</organism>
<feature type="compositionally biased region" description="Basic and acidic residues" evidence="1">
    <location>
        <begin position="718"/>
        <end position="729"/>
    </location>
</feature>
<feature type="chain" id="PRO_5047522823" description="Nima-interacting protein" evidence="2">
    <location>
        <begin position="26"/>
        <end position="930"/>
    </location>
</feature>
<dbReference type="InterPro" id="IPR052577">
    <property type="entry name" value="VWA7"/>
</dbReference>
<feature type="region of interest" description="Disordered" evidence="1">
    <location>
        <begin position="669"/>
        <end position="689"/>
    </location>
</feature>
<keyword evidence="4" id="KW-1185">Reference proteome</keyword>
<feature type="compositionally biased region" description="Gly residues" evidence="1">
    <location>
        <begin position="885"/>
        <end position="903"/>
    </location>
</feature>
<feature type="compositionally biased region" description="Basic and acidic residues" evidence="1">
    <location>
        <begin position="849"/>
        <end position="883"/>
    </location>
</feature>
<evidence type="ECO:0000313" key="4">
    <source>
        <dbReference type="Proteomes" id="UP001586593"/>
    </source>
</evidence>
<dbReference type="Pfam" id="PF07217">
    <property type="entry name" value="Het-C"/>
    <property type="match status" value="1"/>
</dbReference>
<comment type="caution">
    <text evidence="3">The sequence shown here is derived from an EMBL/GenBank/DDBJ whole genome shotgun (WGS) entry which is preliminary data.</text>
</comment>
<feature type="signal peptide" evidence="2">
    <location>
        <begin position="1"/>
        <end position="25"/>
    </location>
</feature>
<evidence type="ECO:0000256" key="1">
    <source>
        <dbReference type="SAM" id="MobiDB-lite"/>
    </source>
</evidence>
<sequence>MGSFKPSPLILGFVLVFLFARPTLAFGAGNIAGISSVEGQNWRHGDIEDTLLQILMARTAGGKKFDKLMVTRVYFGNWLRDYSQAIDVGTVKSVSAEAIRLLICVLGFLTFGFGSREFEVTAERLGTYRPEDHIDNPKDYADNVDARQYDRRLRGPVDERVELAIDPETGLKNYIANERAGIMTSAYHVRRLFTKCIELGRSYGRNHRKEDLYEALRLLGTGLHCLEDFLAHSNYTELALIELGERDVFPHVGRRTLLRLPGARHEVYPCVTGTFGGVDFLHSVAGEVSDKLTQNEIDTLEGTLENTKSSDTSILANLLDNIPDGIFGGSDKKQKMQNIQDSASAAQMQQMSVSPREPEEYTRYIQQIFAQVMPAIEFHDEIMQSISEAIEKIPILPKLIEQVEDQLSIFVFSILAPFVVPVINQVKNELRTGSSEIIESSKNEQHIVFNDDHCSDPTHSMLSKDHFSNILNEIAGQTASKVVAWVVPQIMEAWDNDNVDVPRTLNRIIHGVLHHPAQREYGDDGARDARMIMFNSVAEWWNAKDEREKNDFRRKLSRDGVLRGENHKEGVHDTGHGCGKPIGMHKQFGSGGNTLEDKIVNSAADAIVGGLTGGISNIVQSETGIHLPTKDKPKLDFGGGQGGGGGGGGGLGGLLGAVTGGLLGQSFTDQEKTSYESSGRTADGGYSETVTQYGREGDRYAQAEFTETQYPGGGSRSEYSRYEQREGGGRHHGREPQGYGYEERSETRPSYGGGYEERTERRWEDNGGQYRQEEEVRNWGGDRRGERREHNYGNRYEENTASGWGGDRREESYGNRYEENTSSGWDGGRREENYGNRYQENASSGWGGGRRDEGYGGGRRDESYGGGRRDESYGGGYEERRNEGNSGGWGEVLGGGGGGGGILGEIARTAEEAFEGDDDERRERRGGWGF</sequence>
<proteinExistence type="predicted"/>
<name>A0ABR3XVC5_9PEZI</name>
<evidence type="ECO:0008006" key="5">
    <source>
        <dbReference type="Google" id="ProtNLM"/>
    </source>
</evidence>
<gene>
    <name evidence="3" type="ORF">VTK73DRAFT_6546</name>
</gene>
<feature type="compositionally biased region" description="Basic and acidic residues" evidence="1">
    <location>
        <begin position="919"/>
        <end position="930"/>
    </location>
</feature>
<evidence type="ECO:0000313" key="3">
    <source>
        <dbReference type="EMBL" id="KAL1879966.1"/>
    </source>
</evidence>